<dbReference type="InterPro" id="IPR009875">
    <property type="entry name" value="PilZ_domain"/>
</dbReference>
<dbReference type="Pfam" id="PF07238">
    <property type="entry name" value="PilZ"/>
    <property type="match status" value="1"/>
</dbReference>
<keyword evidence="3" id="KW-1185">Reference proteome</keyword>
<reference evidence="2 3" key="1">
    <citation type="submission" date="2015-07" db="EMBL/GenBank/DDBJ databases">
        <title>Draft genome sequence of the Amantichitinum ursilacus IGB-41, a new chitin-degrading bacterium.</title>
        <authorList>
            <person name="Kirstahler P."/>
            <person name="Guenther M."/>
            <person name="Grumaz C."/>
            <person name="Rupp S."/>
            <person name="Zibek S."/>
            <person name="Sohn K."/>
        </authorList>
    </citation>
    <scope>NUCLEOTIDE SEQUENCE [LARGE SCALE GENOMIC DNA]</scope>
    <source>
        <strain evidence="2 3">IGB-41</strain>
    </source>
</reference>
<feature type="domain" description="PilZ" evidence="1">
    <location>
        <begin position="21"/>
        <end position="112"/>
    </location>
</feature>
<dbReference type="RefSeq" id="WP_053936431.1">
    <property type="nucleotide sequence ID" value="NZ_LAQT01000002.1"/>
</dbReference>
<evidence type="ECO:0000313" key="3">
    <source>
        <dbReference type="Proteomes" id="UP000037939"/>
    </source>
</evidence>
<sequence>MNDYSDKTQRATRHGVRWRVVLVTTDGRQAFGRTGDLSASGASVYLDVYLQMQTDALLHLEVPARPDVIERQIVQLPCRVVYTVHDNAMGQFRTGIQFMQLDEPARDILQRAFKAYFHRARPVVAEDA</sequence>
<dbReference type="AlphaFoldDB" id="A0A0N0XMZ5"/>
<dbReference type="Proteomes" id="UP000037939">
    <property type="component" value="Unassembled WGS sequence"/>
</dbReference>
<dbReference type="SUPFAM" id="SSF141371">
    <property type="entry name" value="PilZ domain-like"/>
    <property type="match status" value="1"/>
</dbReference>
<dbReference type="EMBL" id="LAQT01000002">
    <property type="protein sequence ID" value="KPC54648.1"/>
    <property type="molecule type" value="Genomic_DNA"/>
</dbReference>
<proteinExistence type="predicted"/>
<evidence type="ECO:0000259" key="1">
    <source>
        <dbReference type="Pfam" id="PF07238"/>
    </source>
</evidence>
<name>A0A0N0XMZ5_9NEIS</name>
<organism evidence="2 3">
    <name type="scientific">Amantichitinum ursilacus</name>
    <dbReference type="NCBI Taxonomy" id="857265"/>
    <lineage>
        <taxon>Bacteria</taxon>
        <taxon>Pseudomonadati</taxon>
        <taxon>Pseudomonadota</taxon>
        <taxon>Betaproteobacteria</taxon>
        <taxon>Neisseriales</taxon>
        <taxon>Chitinibacteraceae</taxon>
        <taxon>Amantichitinum</taxon>
    </lineage>
</organism>
<dbReference type="Gene3D" id="2.40.10.220">
    <property type="entry name" value="predicted glycosyltransferase like domains"/>
    <property type="match status" value="1"/>
</dbReference>
<comment type="caution">
    <text evidence="2">The sequence shown here is derived from an EMBL/GenBank/DDBJ whole genome shotgun (WGS) entry which is preliminary data.</text>
</comment>
<dbReference type="OrthoDB" id="8811313at2"/>
<gene>
    <name evidence="2" type="ORF">WG78_03715</name>
</gene>
<dbReference type="GO" id="GO:0035438">
    <property type="term" value="F:cyclic-di-GMP binding"/>
    <property type="evidence" value="ECO:0007669"/>
    <property type="project" value="InterPro"/>
</dbReference>
<evidence type="ECO:0000313" key="2">
    <source>
        <dbReference type="EMBL" id="KPC54648.1"/>
    </source>
</evidence>
<accession>A0A0N0XMZ5</accession>
<protein>
    <submittedName>
        <fullName evidence="2">PilZ domain protein</fullName>
    </submittedName>
</protein>